<dbReference type="EMBL" id="WUUU01000029">
    <property type="protein sequence ID" value="MXR20138.1"/>
    <property type="molecule type" value="Genomic_DNA"/>
</dbReference>
<evidence type="ECO:0000256" key="1">
    <source>
        <dbReference type="SAM" id="Phobius"/>
    </source>
</evidence>
<reference evidence="2 3" key="1">
    <citation type="submission" date="2019-12" db="EMBL/GenBank/DDBJ databases">
        <title>Isolation and characterization of three novel carbon monoxide-oxidizing members of Halobacteria from salione crusts and soils.</title>
        <authorList>
            <person name="Myers M.R."/>
            <person name="King G.M."/>
        </authorList>
    </citation>
    <scope>NUCLEOTIDE SEQUENCE [LARGE SCALE GENOMIC DNA]</scope>
    <source>
        <strain evidence="2 3">PCN9</strain>
    </source>
</reference>
<keyword evidence="1" id="KW-0472">Membrane</keyword>
<gene>
    <name evidence="2" type="ORF">GRX66_05810</name>
</gene>
<accession>A0A6B0SF01</accession>
<comment type="caution">
    <text evidence="2">The sequence shown here is derived from an EMBL/GenBank/DDBJ whole genome shotgun (WGS) entry which is preliminary data.</text>
</comment>
<dbReference type="Proteomes" id="UP000471521">
    <property type="component" value="Unassembled WGS sequence"/>
</dbReference>
<feature type="transmembrane region" description="Helical" evidence="1">
    <location>
        <begin position="6"/>
        <end position="30"/>
    </location>
</feature>
<evidence type="ECO:0000313" key="3">
    <source>
        <dbReference type="Proteomes" id="UP000471521"/>
    </source>
</evidence>
<protein>
    <submittedName>
        <fullName evidence="2">Uncharacterized protein</fullName>
    </submittedName>
</protein>
<dbReference type="AlphaFoldDB" id="A0A6B0SF01"/>
<keyword evidence="1" id="KW-1133">Transmembrane helix</keyword>
<dbReference type="RefSeq" id="WP_159525696.1">
    <property type="nucleotide sequence ID" value="NZ_WUUU01000029.1"/>
</dbReference>
<name>A0A6B0SF01_9EURY</name>
<keyword evidence="1" id="KW-0812">Transmembrane</keyword>
<evidence type="ECO:0000313" key="2">
    <source>
        <dbReference type="EMBL" id="MXR20138.1"/>
    </source>
</evidence>
<keyword evidence="3" id="KW-1185">Reference proteome</keyword>
<sequence>MSTHQTLVWVNSGLGLLGLLATLFLAGKSFVAYRQHGDRSMLLFGAGLLLLLVAPTVVALGWGTVVRPALGDSVHVTPRLLVEIVEQVFRLAGLAALVASLYVRE</sequence>
<organism evidence="2 3">
    <name type="scientific">Halobacterium bonnevillei</name>
    <dbReference type="NCBI Taxonomy" id="2692200"/>
    <lineage>
        <taxon>Archaea</taxon>
        <taxon>Methanobacteriati</taxon>
        <taxon>Methanobacteriota</taxon>
        <taxon>Stenosarchaea group</taxon>
        <taxon>Halobacteria</taxon>
        <taxon>Halobacteriales</taxon>
        <taxon>Halobacteriaceae</taxon>
        <taxon>Halobacterium</taxon>
    </lineage>
</organism>
<proteinExistence type="predicted"/>
<feature type="transmembrane region" description="Helical" evidence="1">
    <location>
        <begin position="42"/>
        <end position="64"/>
    </location>
</feature>